<dbReference type="InterPro" id="IPR046249">
    <property type="entry name" value="DUF6282"/>
</dbReference>
<name>A0ABX2TLL2_9PROT</name>
<dbReference type="SUPFAM" id="SSF51556">
    <property type="entry name" value="Metallo-dependent hydrolases"/>
    <property type="match status" value="1"/>
</dbReference>
<protein>
    <recommendedName>
        <fullName evidence="3">Amidohydrolase-related domain-containing protein</fullName>
    </recommendedName>
</protein>
<dbReference type="EMBL" id="JABFDB010000034">
    <property type="protein sequence ID" value="NYZ24023.1"/>
    <property type="molecule type" value="Genomic_DNA"/>
</dbReference>
<keyword evidence="2" id="KW-1185">Reference proteome</keyword>
<dbReference type="Proteomes" id="UP000584642">
    <property type="component" value="Unassembled WGS sequence"/>
</dbReference>
<dbReference type="Gene3D" id="3.20.20.140">
    <property type="entry name" value="Metal-dependent hydrolases"/>
    <property type="match status" value="1"/>
</dbReference>
<sequence length="298" mass="31035">MRPGMELLVGAVDNHVHACPHINARNLTVLDAVRDAAAAGMRAIGLMDNFCNSAGYAALAMRELGHLGVEVFGGLIMEPPAGGVSTEAVRVALGYGYGEGARFVSLPTHHTRNIALMERRGPAYVESCLAIPDSGPLPDPLPEILDLIAAHDVVFNTGHVSGPEAVRAVEAAKAAGVTRILVPCSHYDAATVAAVTALGACAEFSFFFLSHATQVGLTHVDSEAHTVPAVSLPEMAALIRAAGPERTILSGDCGVAVLPPPIEGFREFLLMIASAGFDRDALRRMSADNAAALFRVGA</sequence>
<comment type="caution">
    <text evidence="1">The sequence shown here is derived from an EMBL/GenBank/DDBJ whole genome shotgun (WGS) entry which is preliminary data.</text>
</comment>
<gene>
    <name evidence="1" type="ORF">HND93_30335</name>
</gene>
<evidence type="ECO:0008006" key="3">
    <source>
        <dbReference type="Google" id="ProtNLM"/>
    </source>
</evidence>
<accession>A0ABX2TLL2</accession>
<proteinExistence type="predicted"/>
<dbReference type="InterPro" id="IPR032466">
    <property type="entry name" value="Metal_Hydrolase"/>
</dbReference>
<organism evidence="1 2">
    <name type="scientific">Azospirillum oleiclasticum</name>
    <dbReference type="NCBI Taxonomy" id="2735135"/>
    <lineage>
        <taxon>Bacteria</taxon>
        <taxon>Pseudomonadati</taxon>
        <taxon>Pseudomonadota</taxon>
        <taxon>Alphaproteobacteria</taxon>
        <taxon>Rhodospirillales</taxon>
        <taxon>Azospirillaceae</taxon>
        <taxon>Azospirillum</taxon>
    </lineage>
</organism>
<reference evidence="1 2" key="1">
    <citation type="submission" date="2020-05" db="EMBL/GenBank/DDBJ databases">
        <title>Azospirillum oleiclasticum sp. nov, a nitrogen-fixing and heavy crude oil-emulsifying bacterium isolated from the crude oil of Yumen Oilfield.</title>
        <authorList>
            <person name="Wu D."/>
            <person name="Cai M."/>
            <person name="Zhang X."/>
        </authorList>
    </citation>
    <scope>NUCLEOTIDE SEQUENCE [LARGE SCALE GENOMIC DNA]</scope>
    <source>
        <strain evidence="1 2">ROY-1-1-2</strain>
    </source>
</reference>
<dbReference type="Pfam" id="PF19799">
    <property type="entry name" value="DUF6282"/>
    <property type="match status" value="1"/>
</dbReference>
<evidence type="ECO:0000313" key="2">
    <source>
        <dbReference type="Proteomes" id="UP000584642"/>
    </source>
</evidence>
<dbReference type="RefSeq" id="WP_180285802.1">
    <property type="nucleotide sequence ID" value="NZ_JABFDB010000034.1"/>
</dbReference>
<evidence type="ECO:0000313" key="1">
    <source>
        <dbReference type="EMBL" id="NYZ24023.1"/>
    </source>
</evidence>